<accession>A0AAD9AVN4</accession>
<comment type="caution">
    <text evidence="1">The sequence shown here is derived from an EMBL/GenBank/DDBJ whole genome shotgun (WGS) entry which is preliminary data.</text>
</comment>
<sequence>MSCCYDNLLSRKRDCDANVSAVDPAVPGATMYGVPFKHGKWTKVSRWKHFGKPDCQSPNG</sequence>
<keyword evidence="2" id="KW-1185">Reference proteome</keyword>
<proteinExistence type="predicted"/>
<organism evidence="1 2">
    <name type="scientific">Colletotrichum chrysophilum</name>
    <dbReference type="NCBI Taxonomy" id="1836956"/>
    <lineage>
        <taxon>Eukaryota</taxon>
        <taxon>Fungi</taxon>
        <taxon>Dikarya</taxon>
        <taxon>Ascomycota</taxon>
        <taxon>Pezizomycotina</taxon>
        <taxon>Sordariomycetes</taxon>
        <taxon>Hypocreomycetidae</taxon>
        <taxon>Glomerellales</taxon>
        <taxon>Glomerellaceae</taxon>
        <taxon>Colletotrichum</taxon>
        <taxon>Colletotrichum gloeosporioides species complex</taxon>
    </lineage>
</organism>
<evidence type="ECO:0000313" key="1">
    <source>
        <dbReference type="EMBL" id="KAK1855431.1"/>
    </source>
</evidence>
<reference evidence="1" key="1">
    <citation type="submission" date="2023-01" db="EMBL/GenBank/DDBJ databases">
        <title>Colletotrichum chrysophilum M932 genome sequence.</title>
        <authorList>
            <person name="Baroncelli R."/>
        </authorList>
    </citation>
    <scope>NUCLEOTIDE SEQUENCE</scope>
    <source>
        <strain evidence="1">M932</strain>
    </source>
</reference>
<protein>
    <submittedName>
        <fullName evidence="1">Uncharacterized protein</fullName>
    </submittedName>
</protein>
<name>A0AAD9AVN4_9PEZI</name>
<evidence type="ECO:0000313" key="2">
    <source>
        <dbReference type="Proteomes" id="UP001243330"/>
    </source>
</evidence>
<dbReference type="Proteomes" id="UP001243330">
    <property type="component" value="Unassembled WGS sequence"/>
</dbReference>
<dbReference type="AlphaFoldDB" id="A0AAD9AVN4"/>
<gene>
    <name evidence="1" type="ORF">CCHR01_01904</name>
</gene>
<dbReference type="EMBL" id="JAQOWY010000021">
    <property type="protein sequence ID" value="KAK1855431.1"/>
    <property type="molecule type" value="Genomic_DNA"/>
</dbReference>